<sequence>MAHPDQEHINPENALKIKSSTKENLKITIRELSEDLDISFRTCQTIIRNELHLKRSPAKFVPHLLTNEQNEHHKETCKNIVEMFNSDPKWLKNVITGDETWVYGYDLETKRQSSQWLEPGEPRFKKARMIKSKLKCLLITFFDVKGLVHYEFVTESQTINQHYYLDVLRNLREPVCQKRPKKWHQKNWLLQYNNAWPHTAITVQLYLAKHGIALLPQPPYSSELAPNEFFLYPKI</sequence>
<dbReference type="InterPro" id="IPR052709">
    <property type="entry name" value="Transposase-MT_Hybrid"/>
</dbReference>
<dbReference type="Proteomes" id="UP001235939">
    <property type="component" value="Chromosome X"/>
</dbReference>
<evidence type="ECO:0000313" key="1">
    <source>
        <dbReference type="EMBL" id="UYV84461.1"/>
    </source>
</evidence>
<dbReference type="Gene3D" id="3.30.420.10">
    <property type="entry name" value="Ribonuclease H-like superfamily/Ribonuclease H"/>
    <property type="match status" value="1"/>
</dbReference>
<reference evidence="1 2" key="1">
    <citation type="submission" date="2022-03" db="EMBL/GenBank/DDBJ databases">
        <title>A chromosomal length assembly of Cordylochernes scorpioides.</title>
        <authorList>
            <person name="Zeh D."/>
            <person name="Zeh J."/>
        </authorList>
    </citation>
    <scope>NUCLEOTIDE SEQUENCE [LARGE SCALE GENOMIC DNA]</scope>
    <source>
        <strain evidence="1">IN4F17</strain>
        <tissue evidence="1">Whole Body</tissue>
    </source>
</reference>
<dbReference type="Pfam" id="PF01359">
    <property type="entry name" value="Transposase_1"/>
    <property type="match status" value="1"/>
</dbReference>
<organism evidence="1 2">
    <name type="scientific">Cordylochernes scorpioides</name>
    <dbReference type="NCBI Taxonomy" id="51811"/>
    <lineage>
        <taxon>Eukaryota</taxon>
        <taxon>Metazoa</taxon>
        <taxon>Ecdysozoa</taxon>
        <taxon>Arthropoda</taxon>
        <taxon>Chelicerata</taxon>
        <taxon>Arachnida</taxon>
        <taxon>Pseudoscorpiones</taxon>
        <taxon>Cheliferoidea</taxon>
        <taxon>Chernetidae</taxon>
        <taxon>Cordylochernes</taxon>
    </lineage>
</organism>
<dbReference type="PANTHER" id="PTHR46060:SF1">
    <property type="entry name" value="MARINER MOS1 TRANSPOSASE-LIKE PROTEIN"/>
    <property type="match status" value="1"/>
</dbReference>
<name>A0ABY6LT84_9ARAC</name>
<dbReference type="PANTHER" id="PTHR46060">
    <property type="entry name" value="MARINER MOS1 TRANSPOSASE-LIKE PROTEIN"/>
    <property type="match status" value="1"/>
</dbReference>
<dbReference type="InterPro" id="IPR001888">
    <property type="entry name" value="Transposase_1"/>
</dbReference>
<dbReference type="InterPro" id="IPR036397">
    <property type="entry name" value="RNaseH_sf"/>
</dbReference>
<dbReference type="EMBL" id="CP092886">
    <property type="protein sequence ID" value="UYV84461.1"/>
    <property type="molecule type" value="Genomic_DNA"/>
</dbReference>
<evidence type="ECO:0000313" key="2">
    <source>
        <dbReference type="Proteomes" id="UP001235939"/>
    </source>
</evidence>
<gene>
    <name evidence="1" type="ORF">LAZ67_X002283</name>
</gene>
<evidence type="ECO:0008006" key="3">
    <source>
        <dbReference type="Google" id="ProtNLM"/>
    </source>
</evidence>
<protein>
    <recommendedName>
        <fullName evidence="3">Transposase</fullName>
    </recommendedName>
</protein>
<keyword evidence="2" id="KW-1185">Reference proteome</keyword>
<proteinExistence type="predicted"/>
<accession>A0ABY6LT84</accession>